<sequence length="138" mass="14805">MSFIWNFLVRAAATAAALWVVVYFVSGVTVIEPSQPLVGDGSNDRLWLFLGSAAVILLLNMTVRPVLHILGLPLTILTLGIFALVINAFVFLFAGTLSQAMGLGLVVDSFMAAFWGAIIMTVVNWILGPITGLLSARR</sequence>
<accession>A0A9D1ULT7</accession>
<proteinExistence type="predicted"/>
<feature type="transmembrane region" description="Helical" evidence="1">
    <location>
        <begin position="7"/>
        <end position="26"/>
    </location>
</feature>
<evidence type="ECO:0000256" key="1">
    <source>
        <dbReference type="SAM" id="Phobius"/>
    </source>
</evidence>
<protein>
    <submittedName>
        <fullName evidence="2">Phage holin family protein</fullName>
    </submittedName>
</protein>
<reference evidence="2" key="2">
    <citation type="submission" date="2021-04" db="EMBL/GenBank/DDBJ databases">
        <authorList>
            <person name="Gilroy R."/>
        </authorList>
    </citation>
    <scope>NUCLEOTIDE SEQUENCE</scope>
    <source>
        <strain evidence="2">CHK32-1732</strain>
    </source>
</reference>
<dbReference type="PANTHER" id="PTHR37309">
    <property type="entry name" value="SLR0284 PROTEIN"/>
    <property type="match status" value="1"/>
</dbReference>
<keyword evidence="1" id="KW-0812">Transmembrane</keyword>
<dbReference type="InterPro" id="IPR007165">
    <property type="entry name" value="Phage_holin_4_2"/>
</dbReference>
<feature type="transmembrane region" description="Helical" evidence="1">
    <location>
        <begin position="46"/>
        <end position="63"/>
    </location>
</feature>
<dbReference type="Proteomes" id="UP000824190">
    <property type="component" value="Unassembled WGS sequence"/>
</dbReference>
<dbReference type="Pfam" id="PF04020">
    <property type="entry name" value="Phage_holin_4_2"/>
    <property type="match status" value="1"/>
</dbReference>
<name>A0A9D1ULT7_9CORY</name>
<feature type="transmembrane region" description="Helical" evidence="1">
    <location>
        <begin position="70"/>
        <end position="94"/>
    </location>
</feature>
<comment type="caution">
    <text evidence="2">The sequence shown here is derived from an EMBL/GenBank/DDBJ whole genome shotgun (WGS) entry which is preliminary data.</text>
</comment>
<evidence type="ECO:0000313" key="3">
    <source>
        <dbReference type="Proteomes" id="UP000824190"/>
    </source>
</evidence>
<evidence type="ECO:0000313" key="2">
    <source>
        <dbReference type="EMBL" id="HIW91140.1"/>
    </source>
</evidence>
<dbReference type="PANTHER" id="PTHR37309:SF1">
    <property type="entry name" value="SLR0284 PROTEIN"/>
    <property type="match status" value="1"/>
</dbReference>
<feature type="transmembrane region" description="Helical" evidence="1">
    <location>
        <begin position="114"/>
        <end position="136"/>
    </location>
</feature>
<gene>
    <name evidence="2" type="ORF">H9870_05725</name>
</gene>
<dbReference type="EMBL" id="DXGC01000055">
    <property type="protein sequence ID" value="HIW91140.1"/>
    <property type="molecule type" value="Genomic_DNA"/>
</dbReference>
<reference evidence="2" key="1">
    <citation type="journal article" date="2021" name="PeerJ">
        <title>Extensive microbial diversity within the chicken gut microbiome revealed by metagenomics and culture.</title>
        <authorList>
            <person name="Gilroy R."/>
            <person name="Ravi A."/>
            <person name="Getino M."/>
            <person name="Pursley I."/>
            <person name="Horton D.L."/>
            <person name="Alikhan N.F."/>
            <person name="Baker D."/>
            <person name="Gharbi K."/>
            <person name="Hall N."/>
            <person name="Watson M."/>
            <person name="Adriaenssens E.M."/>
            <person name="Foster-Nyarko E."/>
            <person name="Jarju S."/>
            <person name="Secka A."/>
            <person name="Antonio M."/>
            <person name="Oren A."/>
            <person name="Chaudhuri R.R."/>
            <person name="La Ragione R."/>
            <person name="Hildebrand F."/>
            <person name="Pallen M.J."/>
        </authorList>
    </citation>
    <scope>NUCLEOTIDE SEQUENCE</scope>
    <source>
        <strain evidence="2">CHK32-1732</strain>
    </source>
</reference>
<dbReference type="AlphaFoldDB" id="A0A9D1ULT7"/>
<keyword evidence="1" id="KW-0472">Membrane</keyword>
<organism evidence="2 3">
    <name type="scientific">Candidatus Corynebacterium avicola</name>
    <dbReference type="NCBI Taxonomy" id="2838527"/>
    <lineage>
        <taxon>Bacteria</taxon>
        <taxon>Bacillati</taxon>
        <taxon>Actinomycetota</taxon>
        <taxon>Actinomycetes</taxon>
        <taxon>Mycobacteriales</taxon>
        <taxon>Corynebacteriaceae</taxon>
        <taxon>Corynebacterium</taxon>
    </lineage>
</organism>
<keyword evidence="1" id="KW-1133">Transmembrane helix</keyword>